<keyword evidence="6 7" id="KW-0472">Membrane</keyword>
<dbReference type="EMBL" id="JBHFFA010000001">
    <property type="protein sequence ID" value="KAL2651095.1"/>
    <property type="molecule type" value="Genomic_DNA"/>
</dbReference>
<dbReference type="InterPro" id="IPR002123">
    <property type="entry name" value="Plipid/glycerol_acylTrfase"/>
</dbReference>
<keyword evidence="5 7" id="KW-1133">Transmembrane helix</keyword>
<dbReference type="SUPFAM" id="SSF69593">
    <property type="entry name" value="Glycerol-3-phosphate (1)-acyltransferase"/>
    <property type="match status" value="1"/>
</dbReference>
<accession>A0ABD1ZJJ8</accession>
<feature type="transmembrane region" description="Helical" evidence="7">
    <location>
        <begin position="261"/>
        <end position="283"/>
    </location>
</feature>
<evidence type="ECO:0000256" key="1">
    <source>
        <dbReference type="ARBA" id="ARBA00004141"/>
    </source>
</evidence>
<proteinExistence type="inferred from homology"/>
<name>A0ABD1ZJJ8_9MARC</name>
<keyword evidence="4 7" id="KW-0812">Transmembrane</keyword>
<evidence type="ECO:0000259" key="8">
    <source>
        <dbReference type="SMART" id="SM00563"/>
    </source>
</evidence>
<reference evidence="9 10" key="1">
    <citation type="submission" date="2024-09" db="EMBL/GenBank/DDBJ databases">
        <title>Chromosome-scale assembly of Riccia fluitans.</title>
        <authorList>
            <person name="Paukszto L."/>
            <person name="Sawicki J."/>
            <person name="Karawczyk K."/>
            <person name="Piernik-Szablinska J."/>
            <person name="Szczecinska M."/>
            <person name="Mazdziarz M."/>
        </authorList>
    </citation>
    <scope>NUCLEOTIDE SEQUENCE [LARGE SCALE GENOMIC DNA]</scope>
    <source>
        <strain evidence="9">Rf_01</strain>
        <tissue evidence="9">Aerial parts of the thallus</tissue>
    </source>
</reference>
<dbReference type="Pfam" id="PF23270">
    <property type="entry name" value="HAD_RAM2_N"/>
    <property type="match status" value="1"/>
</dbReference>
<comment type="caution">
    <text evidence="9">The sequence shown here is derived from an EMBL/GenBank/DDBJ whole genome shotgun (WGS) entry which is preliminary data.</text>
</comment>
<dbReference type="Pfam" id="PF01553">
    <property type="entry name" value="Acyltransferase"/>
    <property type="match status" value="1"/>
</dbReference>
<evidence type="ECO:0000256" key="2">
    <source>
        <dbReference type="ARBA" id="ARBA00007937"/>
    </source>
</evidence>
<comment type="subcellular location">
    <subcellularLocation>
        <location evidence="1">Membrane</location>
        <topology evidence="1">Multi-pass membrane protein</topology>
    </subcellularLocation>
</comment>
<evidence type="ECO:0000256" key="6">
    <source>
        <dbReference type="ARBA" id="ARBA00023136"/>
    </source>
</evidence>
<dbReference type="AlphaFoldDB" id="A0ABD1ZJJ8"/>
<evidence type="ECO:0000313" key="9">
    <source>
        <dbReference type="EMBL" id="KAL2651095.1"/>
    </source>
</evidence>
<dbReference type="InterPro" id="IPR023214">
    <property type="entry name" value="HAD_sf"/>
</dbReference>
<evidence type="ECO:0000256" key="7">
    <source>
        <dbReference type="SAM" id="Phobius"/>
    </source>
</evidence>
<dbReference type="Gene3D" id="1.20.1440.100">
    <property type="entry name" value="SG protein - dephosphorylation function"/>
    <property type="match status" value="1"/>
</dbReference>
<organism evidence="9 10">
    <name type="scientific">Riccia fluitans</name>
    <dbReference type="NCBI Taxonomy" id="41844"/>
    <lineage>
        <taxon>Eukaryota</taxon>
        <taxon>Viridiplantae</taxon>
        <taxon>Streptophyta</taxon>
        <taxon>Embryophyta</taxon>
        <taxon>Marchantiophyta</taxon>
        <taxon>Marchantiopsida</taxon>
        <taxon>Marchantiidae</taxon>
        <taxon>Marchantiales</taxon>
        <taxon>Ricciaceae</taxon>
        <taxon>Riccia</taxon>
    </lineage>
</organism>
<evidence type="ECO:0000256" key="3">
    <source>
        <dbReference type="ARBA" id="ARBA00022679"/>
    </source>
</evidence>
<dbReference type="GO" id="GO:0016020">
    <property type="term" value="C:membrane"/>
    <property type="evidence" value="ECO:0007669"/>
    <property type="project" value="UniProtKB-SubCell"/>
</dbReference>
<dbReference type="InterPro" id="IPR056462">
    <property type="entry name" value="HAD_RAM2/GPAT1-8"/>
</dbReference>
<sequence length="514" mass="57075">MDSLETVEQDSNGSQGKRSLGTNFVETIEHWSHKGRENQAVVSDLDGTLLRARSSFSYFFLVAFEAGGVTRSIILLLAAPLAWFLYHCVSEAAGIQVLIFFSCAGLKMKEINLVARAVLPKFYAEDLHSDTWRVFSSFGKRYILTANPRVMVEPFADTYIGVDKVIGTELEVIRGYATGRVKSPGVLVGPLKADALKSEFFNQSMPDFGLGDRSTDLEFMALCKESYLVPPQKNIEAVAKERLVKPIVFHDGRLVQRPTPLVALLTILWLPIGFGLAIIRVLAGSYLPTSWTLAAYTILGVKVIVKGKPPPPRGGDGKSVLFVCSHRTLLDPIFLSTALRRTVTAVTYSISRLSEFLSPIKTVALFRDRERDAQYINALLQEGDLVICPEGTTCREPFLLRFSALFAELSDQIVPVAMNNRMTMFHGTTARGWKGLDPFYFFMNPRPVYEVRFLDQLPHELTCGAGKTAIEVANHIQRVLAGALGFQCTNFTRKDKYLVLTGSDGSVSRGREKR</sequence>
<protein>
    <recommendedName>
        <fullName evidence="8">Phospholipid/glycerol acyltransferase domain-containing protein</fullName>
    </recommendedName>
</protein>
<feature type="domain" description="Phospholipid/glycerol acyltransferase" evidence="8">
    <location>
        <begin position="320"/>
        <end position="421"/>
    </location>
</feature>
<dbReference type="CDD" id="cd06551">
    <property type="entry name" value="LPLAT"/>
    <property type="match status" value="1"/>
</dbReference>
<dbReference type="GO" id="GO:0016740">
    <property type="term" value="F:transferase activity"/>
    <property type="evidence" value="ECO:0007669"/>
    <property type="project" value="UniProtKB-KW"/>
</dbReference>
<dbReference type="SUPFAM" id="SSF56784">
    <property type="entry name" value="HAD-like"/>
    <property type="match status" value="1"/>
</dbReference>
<dbReference type="Gene3D" id="3.40.50.1000">
    <property type="entry name" value="HAD superfamily/HAD-like"/>
    <property type="match status" value="1"/>
</dbReference>
<comment type="similarity">
    <text evidence="2">Belongs to the GPAT/DAPAT family.</text>
</comment>
<keyword evidence="3" id="KW-0808">Transferase</keyword>
<dbReference type="PANTHER" id="PTHR15486">
    <property type="entry name" value="ANCIENT UBIQUITOUS PROTEIN"/>
    <property type="match status" value="1"/>
</dbReference>
<evidence type="ECO:0000256" key="5">
    <source>
        <dbReference type="ARBA" id="ARBA00022989"/>
    </source>
</evidence>
<evidence type="ECO:0000313" key="10">
    <source>
        <dbReference type="Proteomes" id="UP001605036"/>
    </source>
</evidence>
<dbReference type="InterPro" id="IPR036412">
    <property type="entry name" value="HAD-like_sf"/>
</dbReference>
<dbReference type="PANTHER" id="PTHR15486:SF96">
    <property type="entry name" value="LIPID DROPLET-REGULATING VLDL ASSEMBLY FACTOR AUP1"/>
    <property type="match status" value="1"/>
</dbReference>
<dbReference type="SMART" id="SM00563">
    <property type="entry name" value="PlsC"/>
    <property type="match status" value="1"/>
</dbReference>
<feature type="transmembrane region" description="Helical" evidence="7">
    <location>
        <begin position="84"/>
        <end position="106"/>
    </location>
</feature>
<gene>
    <name evidence="9" type="ORF">R1flu_019223</name>
</gene>
<dbReference type="Proteomes" id="UP001605036">
    <property type="component" value="Unassembled WGS sequence"/>
</dbReference>
<feature type="transmembrane region" description="Helical" evidence="7">
    <location>
        <begin position="58"/>
        <end position="78"/>
    </location>
</feature>
<keyword evidence="10" id="KW-1185">Reference proteome</keyword>
<evidence type="ECO:0000256" key="4">
    <source>
        <dbReference type="ARBA" id="ARBA00022692"/>
    </source>
</evidence>